<name>A0AAV5IMP2_9ROSI</name>
<organism evidence="2 3">
    <name type="scientific">Rubroshorea leprosula</name>
    <dbReference type="NCBI Taxonomy" id="152421"/>
    <lineage>
        <taxon>Eukaryota</taxon>
        <taxon>Viridiplantae</taxon>
        <taxon>Streptophyta</taxon>
        <taxon>Embryophyta</taxon>
        <taxon>Tracheophyta</taxon>
        <taxon>Spermatophyta</taxon>
        <taxon>Magnoliopsida</taxon>
        <taxon>eudicotyledons</taxon>
        <taxon>Gunneridae</taxon>
        <taxon>Pentapetalae</taxon>
        <taxon>rosids</taxon>
        <taxon>malvids</taxon>
        <taxon>Malvales</taxon>
        <taxon>Dipterocarpaceae</taxon>
        <taxon>Rubroshorea</taxon>
    </lineage>
</organism>
<evidence type="ECO:0000256" key="1">
    <source>
        <dbReference type="SAM" id="MobiDB-lite"/>
    </source>
</evidence>
<gene>
    <name evidence="2" type="ORF">SLEP1_g12548</name>
</gene>
<sequence length="54" mass="6226">MEENSHIGDNEDPPNDVQSSLKRSFNCESMEGEFDDLLQHSSTKMKKIIKIEKD</sequence>
<comment type="caution">
    <text evidence="2">The sequence shown here is derived from an EMBL/GenBank/DDBJ whole genome shotgun (WGS) entry which is preliminary data.</text>
</comment>
<proteinExistence type="predicted"/>
<dbReference type="AlphaFoldDB" id="A0AAV5IMP2"/>
<evidence type="ECO:0000313" key="2">
    <source>
        <dbReference type="EMBL" id="GKU99749.1"/>
    </source>
</evidence>
<keyword evidence="3" id="KW-1185">Reference proteome</keyword>
<evidence type="ECO:0000313" key="3">
    <source>
        <dbReference type="Proteomes" id="UP001054252"/>
    </source>
</evidence>
<accession>A0AAV5IMP2</accession>
<reference evidence="2 3" key="1">
    <citation type="journal article" date="2021" name="Commun. Biol.">
        <title>The genome of Shorea leprosula (Dipterocarpaceae) highlights the ecological relevance of drought in aseasonal tropical rainforests.</title>
        <authorList>
            <person name="Ng K.K.S."/>
            <person name="Kobayashi M.J."/>
            <person name="Fawcett J.A."/>
            <person name="Hatakeyama M."/>
            <person name="Paape T."/>
            <person name="Ng C.H."/>
            <person name="Ang C.C."/>
            <person name="Tnah L.H."/>
            <person name="Lee C.T."/>
            <person name="Nishiyama T."/>
            <person name="Sese J."/>
            <person name="O'Brien M.J."/>
            <person name="Copetti D."/>
            <person name="Mohd Noor M.I."/>
            <person name="Ong R.C."/>
            <person name="Putra M."/>
            <person name="Sireger I.Z."/>
            <person name="Indrioko S."/>
            <person name="Kosugi Y."/>
            <person name="Izuno A."/>
            <person name="Isagi Y."/>
            <person name="Lee S.L."/>
            <person name="Shimizu K.K."/>
        </authorList>
    </citation>
    <scope>NUCLEOTIDE SEQUENCE [LARGE SCALE GENOMIC DNA]</scope>
    <source>
        <strain evidence="2">214</strain>
    </source>
</reference>
<dbReference type="EMBL" id="BPVZ01000014">
    <property type="protein sequence ID" value="GKU99749.1"/>
    <property type="molecule type" value="Genomic_DNA"/>
</dbReference>
<dbReference type="Proteomes" id="UP001054252">
    <property type="component" value="Unassembled WGS sequence"/>
</dbReference>
<protein>
    <submittedName>
        <fullName evidence="2">Uncharacterized protein</fullName>
    </submittedName>
</protein>
<feature type="region of interest" description="Disordered" evidence="1">
    <location>
        <begin position="1"/>
        <end position="23"/>
    </location>
</feature>